<dbReference type="InterPro" id="IPR035919">
    <property type="entry name" value="EAL_sf"/>
</dbReference>
<accession>A0A5C7EL33</accession>
<dbReference type="InterPro" id="IPR001633">
    <property type="entry name" value="EAL_dom"/>
</dbReference>
<dbReference type="Gene3D" id="1.10.3210.10">
    <property type="entry name" value="Hypothetical protein af1432"/>
    <property type="match status" value="1"/>
</dbReference>
<evidence type="ECO:0000313" key="4">
    <source>
        <dbReference type="Proteomes" id="UP000321201"/>
    </source>
</evidence>
<feature type="domain" description="HDOD" evidence="2">
    <location>
        <begin position="277"/>
        <end position="468"/>
    </location>
</feature>
<evidence type="ECO:0000259" key="2">
    <source>
        <dbReference type="PROSITE" id="PS51833"/>
    </source>
</evidence>
<dbReference type="OrthoDB" id="9804751at2"/>
<dbReference type="PANTHER" id="PTHR33525:SF4">
    <property type="entry name" value="CYCLIC DI-GMP PHOSPHODIESTERASE CDGJ"/>
    <property type="match status" value="1"/>
</dbReference>
<dbReference type="Gene3D" id="3.20.20.450">
    <property type="entry name" value="EAL domain"/>
    <property type="match status" value="1"/>
</dbReference>
<dbReference type="SUPFAM" id="SSF109604">
    <property type="entry name" value="HD-domain/PDEase-like"/>
    <property type="match status" value="1"/>
</dbReference>
<dbReference type="PANTHER" id="PTHR33525">
    <property type="match status" value="1"/>
</dbReference>
<dbReference type="Proteomes" id="UP000321201">
    <property type="component" value="Unassembled WGS sequence"/>
</dbReference>
<organism evidence="3 4">
    <name type="scientific">Pelomicrobium methylotrophicum</name>
    <dbReference type="NCBI Taxonomy" id="2602750"/>
    <lineage>
        <taxon>Bacteria</taxon>
        <taxon>Pseudomonadati</taxon>
        <taxon>Pseudomonadota</taxon>
        <taxon>Hydrogenophilia</taxon>
        <taxon>Hydrogenophilia incertae sedis</taxon>
        <taxon>Pelomicrobium</taxon>
    </lineage>
</organism>
<feature type="region of interest" description="Disordered" evidence="1">
    <location>
        <begin position="18"/>
        <end position="47"/>
    </location>
</feature>
<dbReference type="SMART" id="SM00052">
    <property type="entry name" value="EAL"/>
    <property type="match status" value="1"/>
</dbReference>
<reference evidence="3 4" key="1">
    <citation type="submission" date="2019-08" db="EMBL/GenBank/DDBJ databases">
        <title>Pelomicrobium methylotrophicum gen. nov., sp. nov. a moderately thermophilic, facultatively anaerobic, lithoautotrophic and methylotrophic bacterium isolated from a terrestrial mud volcano.</title>
        <authorList>
            <person name="Slobodkina G.B."/>
            <person name="Merkel A.Y."/>
            <person name="Slobodkin A.I."/>
        </authorList>
    </citation>
    <scope>NUCLEOTIDE SEQUENCE [LARGE SCALE GENOMIC DNA]</scope>
    <source>
        <strain evidence="3 4">SM250</strain>
    </source>
</reference>
<dbReference type="InterPro" id="IPR052340">
    <property type="entry name" value="RNase_Y/CdgJ"/>
</dbReference>
<evidence type="ECO:0000256" key="1">
    <source>
        <dbReference type="SAM" id="MobiDB-lite"/>
    </source>
</evidence>
<dbReference type="Pfam" id="PF00563">
    <property type="entry name" value="EAL"/>
    <property type="match status" value="1"/>
</dbReference>
<comment type="caution">
    <text evidence="3">The sequence shown here is derived from an EMBL/GenBank/DDBJ whole genome shotgun (WGS) entry which is preliminary data.</text>
</comment>
<protein>
    <submittedName>
        <fullName evidence="3">EAL domain-containing protein</fullName>
    </submittedName>
</protein>
<dbReference type="SUPFAM" id="SSF141868">
    <property type="entry name" value="EAL domain-like"/>
    <property type="match status" value="1"/>
</dbReference>
<feature type="compositionally biased region" description="Polar residues" evidence="1">
    <location>
        <begin position="28"/>
        <end position="37"/>
    </location>
</feature>
<keyword evidence="4" id="KW-1185">Reference proteome</keyword>
<evidence type="ECO:0000313" key="3">
    <source>
        <dbReference type="EMBL" id="TXF11792.1"/>
    </source>
</evidence>
<dbReference type="InterPro" id="IPR013976">
    <property type="entry name" value="HDOD"/>
</dbReference>
<dbReference type="PROSITE" id="PS51833">
    <property type="entry name" value="HDOD"/>
    <property type="match status" value="1"/>
</dbReference>
<dbReference type="EMBL" id="VPFL01000010">
    <property type="protein sequence ID" value="TXF11792.1"/>
    <property type="molecule type" value="Genomic_DNA"/>
</dbReference>
<proteinExistence type="predicted"/>
<dbReference type="Pfam" id="PF08668">
    <property type="entry name" value="HDOD"/>
    <property type="match status" value="1"/>
</dbReference>
<gene>
    <name evidence="3" type="ORF">FR698_08400</name>
</gene>
<dbReference type="AlphaFoldDB" id="A0A5C7EL33"/>
<sequence length="504" mass="55654">MSAMFLFATCIQRGYERRSRRHRWEASQPPQKLTTRRASPPSAAGGFPSKIHATSPLKFDRIAPLVHRPPHFRASVCMEDICLGRQPILDARRRTVAYELLFHSTPTEPATIGDGALAAAKLIVSAFCGLGVHQALGTSKGYLSVDAEMLLSNIVELLPRDFVVLQLPEAVGSGEEVLKRCAELRRKGYRFALDDVVNRDERLDRLLAVVDVVKVDIKTASEAGVRATVQAARDRPVLLLAEKVDSLEQAEACAALGFHLFQGYFFARPEILSGKRTHPAKMALLRLLSLVLAEASPEEIERALKPHVDLSYNLLRLVNSAASGLPRRIHSLRQGVIILGRRQLLRWVQLLLYTATSEDGALTNPLIQLAATRGKLMELLAVRERPGRRDFSDQAFMVGILSLLETLFGTPMAEIVEELKLAPEIAEALLQRTGTLGRLLQLQEWLEAGEAAKVVTACRQFTGFTLADLMQDQLEALKWAHDLGRQVDDEHAAGSQTRAGSRAP</sequence>
<dbReference type="InParanoid" id="A0A5C7EL33"/>
<name>A0A5C7EL33_9PROT</name>